<evidence type="ECO:0000313" key="3">
    <source>
        <dbReference type="Proteomes" id="UP000255248"/>
    </source>
</evidence>
<evidence type="ECO:0000259" key="1">
    <source>
        <dbReference type="Pfam" id="PF04233"/>
    </source>
</evidence>
<organism evidence="2 3">
    <name type="scientific">Edwardsiella hoshinae</name>
    <dbReference type="NCBI Taxonomy" id="93378"/>
    <lineage>
        <taxon>Bacteria</taxon>
        <taxon>Pseudomonadati</taxon>
        <taxon>Pseudomonadota</taxon>
        <taxon>Gammaproteobacteria</taxon>
        <taxon>Enterobacterales</taxon>
        <taxon>Hafniaceae</taxon>
        <taxon>Edwardsiella</taxon>
    </lineage>
</organism>
<dbReference type="NCBIfam" id="TIGR01641">
    <property type="entry name" value="phageSPP1_gp7"/>
    <property type="match status" value="1"/>
</dbReference>
<name>A0A376D7K8_9GAMM</name>
<sequence length="388" mass="42631">MPTPEKVDLAYALQLAPAEAVAYFESKGYAIGLHWYDVHAEAQAKGFTAAGVMKLDILKDMRDGLQKALQEGDTQTDFKRQILPILERKGWLGKGLVIDESTGELQGKRLMPRRLDTIFRTNVQSAYNAGRYREQMANAASRPYLERVAVMDSRTRPVHAGLNGFIAPVDSPVWGFLYPPDGYGCRCRVRARSAAEVEKQGLTVYHPDVIEIEQEFGIPGETRKVPAMINPMTGAVYAADPGFGINPGKVAWQPELDRYATPAARQYITATLTGPDFVRGYALAQAGALDSEQRYPVAMLAQPAEGSRVVQVRGSTLTTMATADEPVTPAMFLLAQQAIQHPAKTVARDGTVWYCLERRGEWWVAQVRAGELLTLAHGDVLDALLPEG</sequence>
<feature type="domain" description="Phage head morphogenesis" evidence="1">
    <location>
        <begin position="60"/>
        <end position="189"/>
    </location>
</feature>
<dbReference type="InterPro" id="IPR006528">
    <property type="entry name" value="Phage_head_morphogenesis_dom"/>
</dbReference>
<dbReference type="OrthoDB" id="9813502at2"/>
<dbReference type="EMBL" id="UFXZ01000001">
    <property type="protein sequence ID" value="STC84437.1"/>
    <property type="molecule type" value="Genomic_DNA"/>
</dbReference>
<proteinExistence type="predicted"/>
<reference evidence="2 3" key="1">
    <citation type="submission" date="2018-06" db="EMBL/GenBank/DDBJ databases">
        <authorList>
            <consortium name="Pathogen Informatics"/>
            <person name="Doyle S."/>
        </authorList>
    </citation>
    <scope>NUCLEOTIDE SEQUENCE [LARGE SCALE GENOMIC DNA]</scope>
    <source>
        <strain evidence="2 3">NCTC12121</strain>
    </source>
</reference>
<dbReference type="RefSeq" id="WP_115314454.1">
    <property type="nucleotide sequence ID" value="NZ_CP065626.1"/>
</dbReference>
<dbReference type="Proteomes" id="UP000255248">
    <property type="component" value="Unassembled WGS sequence"/>
</dbReference>
<protein>
    <submittedName>
        <fullName evidence="2">Phage head morphogenesis protein, SPP1 gp7 family</fullName>
    </submittedName>
</protein>
<gene>
    <name evidence="2" type="ORF">NCTC12121_00544</name>
</gene>
<dbReference type="AlphaFoldDB" id="A0A376D7K8"/>
<accession>A0A376D7K8</accession>
<evidence type="ECO:0000313" key="2">
    <source>
        <dbReference type="EMBL" id="STC84437.1"/>
    </source>
</evidence>
<dbReference type="Pfam" id="PF04233">
    <property type="entry name" value="Phage_Mu_F"/>
    <property type="match status" value="1"/>
</dbReference>